<reference evidence="9 10" key="1">
    <citation type="submission" date="2016-06" db="EMBL/GenBank/DDBJ databases">
        <title>Evolution of pathogenesis and genome organization in the Tremellales.</title>
        <authorList>
            <person name="Cuomo C."/>
            <person name="Litvintseva A."/>
            <person name="Heitman J."/>
            <person name="Chen Y."/>
            <person name="Sun S."/>
            <person name="Springer D."/>
            <person name="Dromer F."/>
            <person name="Young S."/>
            <person name="Zeng Q."/>
            <person name="Chapman S."/>
            <person name="Gujja S."/>
            <person name="Saif S."/>
            <person name="Birren B."/>
        </authorList>
    </citation>
    <scope>NUCLEOTIDE SEQUENCE [LARGE SCALE GENOMIC DNA]</scope>
    <source>
        <strain evidence="9 10">ATCC 28783</strain>
    </source>
</reference>
<keyword evidence="10" id="KW-1185">Reference proteome</keyword>
<evidence type="ECO:0000256" key="3">
    <source>
        <dbReference type="ARBA" id="ARBA00022723"/>
    </source>
</evidence>
<evidence type="ECO:0000256" key="1">
    <source>
        <dbReference type="ARBA" id="ARBA00008276"/>
    </source>
</evidence>
<dbReference type="GO" id="GO:0005829">
    <property type="term" value="C:cytosol"/>
    <property type="evidence" value="ECO:0007669"/>
    <property type="project" value="TreeGrafter"/>
</dbReference>
<dbReference type="Proteomes" id="UP000289152">
    <property type="component" value="Unassembled WGS sequence"/>
</dbReference>
<evidence type="ECO:0000256" key="7">
    <source>
        <dbReference type="SAM" id="MobiDB-lite"/>
    </source>
</evidence>
<evidence type="ECO:0000313" key="10">
    <source>
        <dbReference type="Proteomes" id="UP000289152"/>
    </source>
</evidence>
<organism evidence="9 10">
    <name type="scientific">Tremella mesenterica</name>
    <name type="common">Jelly fungus</name>
    <dbReference type="NCBI Taxonomy" id="5217"/>
    <lineage>
        <taxon>Eukaryota</taxon>
        <taxon>Fungi</taxon>
        <taxon>Dikarya</taxon>
        <taxon>Basidiomycota</taxon>
        <taxon>Agaricomycotina</taxon>
        <taxon>Tremellomycetes</taxon>
        <taxon>Tremellales</taxon>
        <taxon>Tremellaceae</taxon>
        <taxon>Tremella</taxon>
    </lineage>
</organism>
<dbReference type="InterPro" id="IPR036565">
    <property type="entry name" value="Mur-like_cat_sf"/>
</dbReference>
<dbReference type="EMBL" id="SDIL01000009">
    <property type="protein sequence ID" value="RXK41430.1"/>
    <property type="molecule type" value="Genomic_DNA"/>
</dbReference>
<comment type="similarity">
    <text evidence="1">Belongs to the folylpolyglutamate synthase family.</text>
</comment>
<dbReference type="InParanoid" id="A0A4Q1BTV3"/>
<evidence type="ECO:0000256" key="2">
    <source>
        <dbReference type="ARBA" id="ARBA00022598"/>
    </source>
</evidence>
<evidence type="ECO:0000256" key="4">
    <source>
        <dbReference type="ARBA" id="ARBA00022741"/>
    </source>
</evidence>
<keyword evidence="6" id="KW-0460">Magnesium</keyword>
<dbReference type="SUPFAM" id="SSF53244">
    <property type="entry name" value="MurD-like peptide ligases, peptide-binding domain"/>
    <property type="match status" value="1"/>
</dbReference>
<sequence length="580" mass="63101">MPFRPPQGYYGDPRAYQMAPPIMTPNGASHFHNSSNHRASSYTPPMDQSYQRQISQTPSQDRYNQTTPRIHPPSHINHAPPLQPAPAGRGQIDLGLDRMVRLMKCLPVLKIPTIHLAGTNGKGSVSAMLEACLVASDLRVGRYNSPHLIEPRDGIRINGRPPHPEHYRMAFETVQRKNQQFGIGATSFELSTATAFHLLNTALPSLDVMIIECGMGGAKDATNIIENDLQLAAGLTSVGLDHTSFLGNTISEIATDKAKIAKGGSLFFIGPQTYPEAGDTASKVALNLSSRVRRATSSIRLNGRLVKTTCVSDAGQTTFQTYLPLPGEHQLGNLGLTLSILHGIRTDRRATFIQSKLTQITDSSIVTGIEKTRWEGRCSWIPYTSLSLISPIATSLSTSSTLLTSSSISTSTSSSPPLHISNPVNLGNAILIDGAHNTDSAQALRKYLDSIHSQNITFIIALSSSRDKTINSVLSPLLRKGDTVISTTFSPVENMSWVRPVPPEELSNVAREIVDKVEICKDVKESIQVAIHKLKMEGNGLIVVCGSLYLVADVYRLCPPSDWITGEFVRTRDASKLLEV</sequence>
<protein>
    <recommendedName>
        <fullName evidence="8">Mur ligase C-terminal domain-containing protein</fullName>
    </recommendedName>
</protein>
<dbReference type="GO" id="GO:0046872">
    <property type="term" value="F:metal ion binding"/>
    <property type="evidence" value="ECO:0007669"/>
    <property type="project" value="UniProtKB-KW"/>
</dbReference>
<dbReference type="SUPFAM" id="SSF53623">
    <property type="entry name" value="MurD-like peptide ligases, catalytic domain"/>
    <property type="match status" value="1"/>
</dbReference>
<gene>
    <name evidence="9" type="ORF">M231_01336</name>
</gene>
<keyword evidence="2" id="KW-0436">Ligase</keyword>
<dbReference type="GO" id="GO:0005739">
    <property type="term" value="C:mitochondrion"/>
    <property type="evidence" value="ECO:0007669"/>
    <property type="project" value="TreeGrafter"/>
</dbReference>
<dbReference type="UniPathway" id="UPA00850"/>
<proteinExistence type="inferred from homology"/>
<dbReference type="FunCoup" id="A0A4Q1BTV3">
    <property type="interactions" value="158"/>
</dbReference>
<accession>A0A4Q1BTV3</accession>
<dbReference type="GO" id="GO:0008841">
    <property type="term" value="F:dihydrofolate synthase activity"/>
    <property type="evidence" value="ECO:0007669"/>
    <property type="project" value="TreeGrafter"/>
</dbReference>
<dbReference type="InterPro" id="IPR036615">
    <property type="entry name" value="Mur_ligase_C_dom_sf"/>
</dbReference>
<dbReference type="OrthoDB" id="5212574at2759"/>
<dbReference type="GO" id="GO:0004326">
    <property type="term" value="F:tetrahydrofolylpolyglutamate synthase activity"/>
    <property type="evidence" value="ECO:0007669"/>
    <property type="project" value="InterPro"/>
</dbReference>
<dbReference type="AlphaFoldDB" id="A0A4Q1BTV3"/>
<name>A0A4Q1BTV3_TREME</name>
<evidence type="ECO:0000259" key="8">
    <source>
        <dbReference type="Pfam" id="PF02875"/>
    </source>
</evidence>
<dbReference type="InterPro" id="IPR001645">
    <property type="entry name" value="Folylpolyglutamate_synth"/>
</dbReference>
<comment type="caution">
    <text evidence="9">The sequence shown here is derived from an EMBL/GenBank/DDBJ whole genome shotgun (WGS) entry which is preliminary data.</text>
</comment>
<evidence type="ECO:0000313" key="9">
    <source>
        <dbReference type="EMBL" id="RXK41430.1"/>
    </source>
</evidence>
<dbReference type="InterPro" id="IPR004101">
    <property type="entry name" value="Mur_ligase_C"/>
</dbReference>
<dbReference type="PANTHER" id="PTHR11136:SF0">
    <property type="entry name" value="DIHYDROFOLATE SYNTHETASE-RELATED"/>
    <property type="match status" value="1"/>
</dbReference>
<evidence type="ECO:0000256" key="5">
    <source>
        <dbReference type="ARBA" id="ARBA00022840"/>
    </source>
</evidence>
<evidence type="ECO:0000256" key="6">
    <source>
        <dbReference type="ARBA" id="ARBA00022842"/>
    </source>
</evidence>
<feature type="region of interest" description="Disordered" evidence="7">
    <location>
        <begin position="26"/>
        <end position="83"/>
    </location>
</feature>
<dbReference type="VEuPathDB" id="FungiDB:TREMEDRAFT_31421"/>
<dbReference type="PROSITE" id="PS01012">
    <property type="entry name" value="FOLYLPOLYGLU_SYNT_2"/>
    <property type="match status" value="1"/>
</dbReference>
<dbReference type="InterPro" id="IPR018109">
    <property type="entry name" value="Folylpolyglutamate_synth_CS"/>
</dbReference>
<keyword evidence="5" id="KW-0067">ATP-binding</keyword>
<dbReference type="NCBIfam" id="TIGR01499">
    <property type="entry name" value="folC"/>
    <property type="match status" value="1"/>
</dbReference>
<keyword evidence="3" id="KW-0479">Metal-binding</keyword>
<dbReference type="Gene3D" id="3.40.1190.10">
    <property type="entry name" value="Mur-like, catalytic domain"/>
    <property type="match status" value="1"/>
</dbReference>
<dbReference type="STRING" id="5217.A0A4Q1BTV3"/>
<dbReference type="PANTHER" id="PTHR11136">
    <property type="entry name" value="FOLYLPOLYGLUTAMATE SYNTHASE-RELATED"/>
    <property type="match status" value="1"/>
</dbReference>
<feature type="domain" description="Mur ligase C-terminal" evidence="8">
    <location>
        <begin position="430"/>
        <end position="547"/>
    </location>
</feature>
<dbReference type="Gene3D" id="3.90.190.20">
    <property type="entry name" value="Mur ligase, C-terminal domain"/>
    <property type="match status" value="1"/>
</dbReference>
<feature type="compositionally biased region" description="Polar residues" evidence="7">
    <location>
        <begin position="31"/>
        <end position="68"/>
    </location>
</feature>
<dbReference type="GO" id="GO:0005524">
    <property type="term" value="F:ATP binding"/>
    <property type="evidence" value="ECO:0007669"/>
    <property type="project" value="UniProtKB-KW"/>
</dbReference>
<keyword evidence="4" id="KW-0547">Nucleotide-binding</keyword>
<dbReference type="Pfam" id="PF02875">
    <property type="entry name" value="Mur_ligase_C"/>
    <property type="match status" value="1"/>
</dbReference>